<dbReference type="NCBIfam" id="TIGR03436">
    <property type="entry name" value="acidobact_VWFA"/>
    <property type="match status" value="1"/>
</dbReference>
<dbReference type="AlphaFoldDB" id="A0A1F5VIM2"/>
<dbReference type="EMBL" id="MFGW01000175">
    <property type="protein sequence ID" value="OGF62791.1"/>
    <property type="molecule type" value="Genomic_DNA"/>
</dbReference>
<dbReference type="Gene3D" id="3.40.50.410">
    <property type="entry name" value="von Willebrand factor, type A domain"/>
    <property type="match status" value="1"/>
</dbReference>
<evidence type="ECO:0000313" key="1">
    <source>
        <dbReference type="EMBL" id="OGF62791.1"/>
    </source>
</evidence>
<dbReference type="STRING" id="1817863.A2Y62_11985"/>
<gene>
    <name evidence="1" type="ORF">A2Y62_11985</name>
</gene>
<proteinExistence type="predicted"/>
<comment type="caution">
    <text evidence="1">The sequence shown here is derived from an EMBL/GenBank/DDBJ whole genome shotgun (WGS) entry which is preliminary data.</text>
</comment>
<name>A0A1F5VIM2_9BACT</name>
<dbReference type="InterPro" id="IPR017802">
    <property type="entry name" value="VWFA-rel_acidobac-type"/>
</dbReference>
<evidence type="ECO:0008006" key="3">
    <source>
        <dbReference type="Google" id="ProtNLM"/>
    </source>
</evidence>
<protein>
    <recommendedName>
        <fullName evidence="3">VWA domain-containing protein</fullName>
    </recommendedName>
</protein>
<organism evidence="1 2">
    <name type="scientific">Candidatus Fischerbacteria bacterium RBG_13_37_8</name>
    <dbReference type="NCBI Taxonomy" id="1817863"/>
    <lineage>
        <taxon>Bacteria</taxon>
        <taxon>Candidatus Fischeribacteriota</taxon>
    </lineage>
</organism>
<accession>A0A1F5VIM2</accession>
<reference evidence="1 2" key="1">
    <citation type="journal article" date="2016" name="Nat. Commun.">
        <title>Thousands of microbial genomes shed light on interconnected biogeochemical processes in an aquifer system.</title>
        <authorList>
            <person name="Anantharaman K."/>
            <person name="Brown C.T."/>
            <person name="Hug L.A."/>
            <person name="Sharon I."/>
            <person name="Castelle C.J."/>
            <person name="Probst A.J."/>
            <person name="Thomas B.C."/>
            <person name="Singh A."/>
            <person name="Wilkins M.J."/>
            <person name="Karaoz U."/>
            <person name="Brodie E.L."/>
            <person name="Williams K.H."/>
            <person name="Hubbard S.S."/>
            <person name="Banfield J.F."/>
        </authorList>
    </citation>
    <scope>NUCLEOTIDE SEQUENCE [LARGE SCALE GENOMIC DNA]</scope>
</reference>
<dbReference type="InterPro" id="IPR036465">
    <property type="entry name" value="vWFA_dom_sf"/>
</dbReference>
<sequence length="599" mass="68898">MIKAFGIFPEHFSSEVKIMNITRKKIALVLVFSLFLFFNLLLNSQEAAKKEQNQESTLPKPYVKIEVVITNIDIMVTDKFGEPITGLRPEHFEIYEDGKLQKLKNFYEVKGLDVYLSVPDKETGTLKMTEKPLEEPTEDVKNRIIFYFDGLQIHPLNKTWVIKKLENFIKNNFTSSVNEGMVISLDRELKVVQGFTTDSSKILQAAKEVSQQSSDMMLKLKSREDLKEDINRIIENADDFDKSENYERSLDLARNYVQYAENDLLHSLKSLDSLVNYLSGIPGRKILVYMSDGLPTNPAEELFTYVDQAYPQGNALSRAMDYDETRLFKEITTRCNAHNIAIYTINAMGLDTTMTTADQRTQFNLYSKGFGVMRSQSRFQNSGLTLMADDTGGLAIVNANNIETGLKKIEKSLQNYYSLGFSSPNKDNNKTRSIKVEIKGIKQDYNVRVRRNYKLLSDEEKIEDTVMSRLFFRTNVNPLKISAQVFFDEFRISDDKQIPVSIKIFIPLKNVTLIQKGNEYQGQIEVFSSIKDSKDNVSPCYKMVHDIRIPEQDYKVALESNYPYVVEMKVQPDSYLFSLAVRDTYNQNASFVQFEKTIK</sequence>
<dbReference type="Proteomes" id="UP000178943">
    <property type="component" value="Unassembled WGS sequence"/>
</dbReference>
<evidence type="ECO:0000313" key="2">
    <source>
        <dbReference type="Proteomes" id="UP000178943"/>
    </source>
</evidence>